<name>X1TU87_9ZZZZ</name>
<dbReference type="AlphaFoldDB" id="X1TU87"/>
<gene>
    <name evidence="1" type="ORF">S12H4_12331</name>
</gene>
<proteinExistence type="predicted"/>
<organism evidence="1">
    <name type="scientific">marine sediment metagenome</name>
    <dbReference type="NCBI Taxonomy" id="412755"/>
    <lineage>
        <taxon>unclassified sequences</taxon>
        <taxon>metagenomes</taxon>
        <taxon>ecological metagenomes</taxon>
    </lineage>
</organism>
<comment type="caution">
    <text evidence="1">The sequence shown here is derived from an EMBL/GenBank/DDBJ whole genome shotgun (WGS) entry which is preliminary data.</text>
</comment>
<sequence>WIIDCHSLYNRIYNSRYYHIPEKNQILVCIKKISSFSFRIENY</sequence>
<reference evidence="1" key="1">
    <citation type="journal article" date="2014" name="Front. Microbiol.">
        <title>High frequency of phylogenetically diverse reductive dehalogenase-homologous genes in deep subseafloor sedimentary metagenomes.</title>
        <authorList>
            <person name="Kawai M."/>
            <person name="Futagami T."/>
            <person name="Toyoda A."/>
            <person name="Takaki Y."/>
            <person name="Nishi S."/>
            <person name="Hori S."/>
            <person name="Arai W."/>
            <person name="Tsubouchi T."/>
            <person name="Morono Y."/>
            <person name="Uchiyama I."/>
            <person name="Ito T."/>
            <person name="Fujiyama A."/>
            <person name="Inagaki F."/>
            <person name="Takami H."/>
        </authorList>
    </citation>
    <scope>NUCLEOTIDE SEQUENCE</scope>
    <source>
        <strain evidence="1">Expedition CK06-06</strain>
    </source>
</reference>
<feature type="non-terminal residue" evidence="1">
    <location>
        <position position="1"/>
    </location>
</feature>
<protein>
    <submittedName>
        <fullName evidence="1">Uncharacterized protein</fullName>
    </submittedName>
</protein>
<accession>X1TU87</accession>
<evidence type="ECO:0000313" key="1">
    <source>
        <dbReference type="EMBL" id="GAI83584.1"/>
    </source>
</evidence>
<dbReference type="EMBL" id="BARW01005818">
    <property type="protein sequence ID" value="GAI83584.1"/>
    <property type="molecule type" value="Genomic_DNA"/>
</dbReference>